<keyword evidence="3" id="KW-1185">Reference proteome</keyword>
<protein>
    <submittedName>
        <fullName evidence="2">Uncharacterized protein</fullName>
    </submittedName>
</protein>
<gene>
    <name evidence="2" type="ORF">DCAR_0522182</name>
</gene>
<reference evidence="2" key="1">
    <citation type="journal article" date="2016" name="Nat. Genet.">
        <title>A high-quality carrot genome assembly provides new insights into carotenoid accumulation and asterid genome evolution.</title>
        <authorList>
            <person name="Iorizzo M."/>
            <person name="Ellison S."/>
            <person name="Senalik D."/>
            <person name="Zeng P."/>
            <person name="Satapoomin P."/>
            <person name="Huang J."/>
            <person name="Bowman M."/>
            <person name="Iovene M."/>
            <person name="Sanseverino W."/>
            <person name="Cavagnaro P."/>
            <person name="Yildiz M."/>
            <person name="Macko-Podgorni A."/>
            <person name="Moranska E."/>
            <person name="Grzebelus E."/>
            <person name="Grzebelus D."/>
            <person name="Ashrafi H."/>
            <person name="Zheng Z."/>
            <person name="Cheng S."/>
            <person name="Spooner D."/>
            <person name="Van Deynze A."/>
            <person name="Simon P."/>
        </authorList>
    </citation>
    <scope>NUCLEOTIDE SEQUENCE</scope>
    <source>
        <tissue evidence="2">Leaf</tissue>
    </source>
</reference>
<accession>A0A164ZMX4</accession>
<dbReference type="AlphaFoldDB" id="A0A164ZMX4"/>
<evidence type="ECO:0000256" key="1">
    <source>
        <dbReference type="SAM" id="MobiDB-lite"/>
    </source>
</evidence>
<dbReference type="CDD" id="cd00590">
    <property type="entry name" value="RRM_SF"/>
    <property type="match status" value="1"/>
</dbReference>
<sequence>MREKQERESFKFSNFKKTEKFASDGNQWFRVTRDAINGKRKIIAVDKDVPETKSYARVVSEDSRNEKEAKRPTIKERVDNRKWFSVMVVNLPPEASVRDIWLFFNKQRLIKDIILPRKRDIRNNRIGFIIVDNLGLAETLVRNFHQKQMGRWKLMVKISDRKSGKDKMDSSEDKKDTNHSDKKEAAAERANKCFVQSSEEDICTPMRENGNIGIMEDDQQNIIGTENDALMGNNIVLEESGTNSQINHPEHLEEVAKEISVNPVRRDLEDRDNLSMNVGVIVSQEVDKVLETPMDVIPGFYVEECVSDRDMDIITGLESSLPEILNNAWCVRDRTSSQSSEQTSVKLLDNSEEELGNDLGVFDSEAVVPPKIIDQVTQLSIGRKRGRPRKYARVYNFANKRKGTNVRRNPPSAKEDLPVNKISVSKKEKRKNIRQSKLKELESLDKENSTAMGTRKDLALQVLETGELLGLIPLEDRELTLSKIRNHIAESDH</sequence>
<proteinExistence type="predicted"/>
<dbReference type="InterPro" id="IPR012677">
    <property type="entry name" value="Nucleotide-bd_a/b_plait_sf"/>
</dbReference>
<dbReference type="GO" id="GO:0003676">
    <property type="term" value="F:nucleic acid binding"/>
    <property type="evidence" value="ECO:0007669"/>
    <property type="project" value="InterPro"/>
</dbReference>
<feature type="region of interest" description="Disordered" evidence="1">
    <location>
        <begin position="163"/>
        <end position="191"/>
    </location>
</feature>
<dbReference type="InterPro" id="IPR035979">
    <property type="entry name" value="RBD_domain_sf"/>
</dbReference>
<dbReference type="Gene3D" id="3.30.70.330">
    <property type="match status" value="1"/>
</dbReference>
<dbReference type="Gramene" id="KZM96147">
    <property type="protein sequence ID" value="KZM96147"/>
    <property type="gene ID" value="DCAR_019389"/>
</dbReference>
<name>A0A164ZMX4_DAUCS</name>
<evidence type="ECO:0000313" key="3">
    <source>
        <dbReference type="Proteomes" id="UP000077755"/>
    </source>
</evidence>
<dbReference type="Proteomes" id="UP000077755">
    <property type="component" value="Chromosome 5"/>
</dbReference>
<reference evidence="2" key="2">
    <citation type="submission" date="2022-03" db="EMBL/GenBank/DDBJ databases">
        <title>Draft title - Genomic analysis of global carrot germplasm unveils the trajectory of domestication and the origin of high carotenoid orange carrot.</title>
        <authorList>
            <person name="Iorizzo M."/>
            <person name="Ellison S."/>
            <person name="Senalik D."/>
            <person name="Macko-Podgorni A."/>
            <person name="Grzebelus D."/>
            <person name="Bostan H."/>
            <person name="Rolling W."/>
            <person name="Curaba J."/>
            <person name="Simon P."/>
        </authorList>
    </citation>
    <scope>NUCLEOTIDE SEQUENCE</scope>
    <source>
        <tissue evidence="2">Leaf</tissue>
    </source>
</reference>
<evidence type="ECO:0000313" key="2">
    <source>
        <dbReference type="EMBL" id="WOH02792.1"/>
    </source>
</evidence>
<organism evidence="2 3">
    <name type="scientific">Daucus carota subsp. sativus</name>
    <name type="common">Carrot</name>
    <dbReference type="NCBI Taxonomy" id="79200"/>
    <lineage>
        <taxon>Eukaryota</taxon>
        <taxon>Viridiplantae</taxon>
        <taxon>Streptophyta</taxon>
        <taxon>Embryophyta</taxon>
        <taxon>Tracheophyta</taxon>
        <taxon>Spermatophyta</taxon>
        <taxon>Magnoliopsida</taxon>
        <taxon>eudicotyledons</taxon>
        <taxon>Gunneridae</taxon>
        <taxon>Pentapetalae</taxon>
        <taxon>asterids</taxon>
        <taxon>campanulids</taxon>
        <taxon>Apiales</taxon>
        <taxon>Apiaceae</taxon>
        <taxon>Apioideae</taxon>
        <taxon>Scandiceae</taxon>
        <taxon>Daucinae</taxon>
        <taxon>Daucus</taxon>
        <taxon>Daucus sect. Daucus</taxon>
    </lineage>
</organism>
<dbReference type="EMBL" id="CP093347">
    <property type="protein sequence ID" value="WOH02792.1"/>
    <property type="molecule type" value="Genomic_DNA"/>
</dbReference>
<dbReference type="SUPFAM" id="SSF54928">
    <property type="entry name" value="RNA-binding domain, RBD"/>
    <property type="match status" value="1"/>
</dbReference>